<evidence type="ECO:0000313" key="5">
    <source>
        <dbReference type="EMBL" id="ELT99078.1"/>
    </source>
</evidence>
<gene>
    <name evidence="5" type="ORF">CAPTEDRAFT_189602</name>
</gene>
<dbReference type="InterPro" id="IPR052029">
    <property type="entry name" value="PpiD_chaperone"/>
</dbReference>
<dbReference type="OMA" id="QNERSRM"/>
<accession>R7TYS7</accession>
<reference evidence="7" key="1">
    <citation type="submission" date="2012-12" db="EMBL/GenBank/DDBJ databases">
        <authorList>
            <person name="Hellsten U."/>
            <person name="Grimwood J."/>
            <person name="Chapman J.A."/>
            <person name="Shapiro H."/>
            <person name="Aerts A."/>
            <person name="Otillar R.P."/>
            <person name="Terry A.Y."/>
            <person name="Boore J.L."/>
            <person name="Simakov O."/>
            <person name="Marletaz F."/>
            <person name="Cho S.-J."/>
            <person name="Edsinger-Gonzales E."/>
            <person name="Havlak P."/>
            <person name="Kuo D.-H."/>
            <person name="Larsson T."/>
            <person name="Lv J."/>
            <person name="Arendt D."/>
            <person name="Savage R."/>
            <person name="Osoegawa K."/>
            <person name="de Jong P."/>
            <person name="Lindberg D.R."/>
            <person name="Seaver E.C."/>
            <person name="Weisblat D.A."/>
            <person name="Putnam N.H."/>
            <person name="Grigoriev I.V."/>
            <person name="Rokhsar D.S."/>
        </authorList>
    </citation>
    <scope>NUCLEOTIDE SEQUENCE</scope>
    <source>
        <strain evidence="7">I ESC-2004</strain>
    </source>
</reference>
<dbReference type="PANTHER" id="PTHR47529:SF1">
    <property type="entry name" value="PERIPLASMIC CHAPERONE PPID"/>
    <property type="match status" value="1"/>
</dbReference>
<evidence type="ECO:0000256" key="1">
    <source>
        <dbReference type="ARBA" id="ARBA00004236"/>
    </source>
</evidence>
<dbReference type="SUPFAM" id="SSF109998">
    <property type="entry name" value="Triger factor/SurA peptide-binding domain-like"/>
    <property type="match status" value="1"/>
</dbReference>
<evidence type="ECO:0000313" key="7">
    <source>
        <dbReference type="Proteomes" id="UP000014760"/>
    </source>
</evidence>
<dbReference type="GO" id="GO:0005886">
    <property type="term" value="C:plasma membrane"/>
    <property type="evidence" value="ECO:0007669"/>
    <property type="project" value="UniProtKB-SubCell"/>
</dbReference>
<dbReference type="EMBL" id="KB307225">
    <property type="protein sequence ID" value="ELT99078.1"/>
    <property type="molecule type" value="Genomic_DNA"/>
</dbReference>
<dbReference type="Gene3D" id="1.10.4030.10">
    <property type="entry name" value="Porin chaperone SurA, peptide-binding domain"/>
    <property type="match status" value="1"/>
</dbReference>
<dbReference type="EnsemblMetazoa" id="CapteT189602">
    <property type="protein sequence ID" value="CapteP189602"/>
    <property type="gene ID" value="CapteG189602"/>
</dbReference>
<dbReference type="AlphaFoldDB" id="R7TYS7"/>
<comment type="subcellular location">
    <subcellularLocation>
        <location evidence="1">Cell membrane</location>
    </subcellularLocation>
</comment>
<keyword evidence="7" id="KW-1185">Reference proteome</keyword>
<protein>
    <recommendedName>
        <fullName evidence="8">SurA N-terminal domain-containing protein</fullName>
    </recommendedName>
</protein>
<organism evidence="5">
    <name type="scientific">Capitella teleta</name>
    <name type="common">Polychaete worm</name>
    <dbReference type="NCBI Taxonomy" id="283909"/>
    <lineage>
        <taxon>Eukaryota</taxon>
        <taxon>Metazoa</taxon>
        <taxon>Spiralia</taxon>
        <taxon>Lophotrochozoa</taxon>
        <taxon>Annelida</taxon>
        <taxon>Polychaeta</taxon>
        <taxon>Sedentaria</taxon>
        <taxon>Scolecida</taxon>
        <taxon>Capitellidae</taxon>
        <taxon>Capitella</taxon>
    </lineage>
</organism>
<dbReference type="HOGENOM" id="CLU_1051990_0_0_1"/>
<reference evidence="6" key="3">
    <citation type="submission" date="2015-06" db="UniProtKB">
        <authorList>
            <consortium name="EnsemblMetazoa"/>
        </authorList>
    </citation>
    <scope>IDENTIFICATION</scope>
</reference>
<keyword evidence="2" id="KW-1003">Cell membrane</keyword>
<dbReference type="EMBL" id="AMQN01048478">
    <property type="status" value="NOT_ANNOTATED_CDS"/>
    <property type="molecule type" value="Genomic_DNA"/>
</dbReference>
<sequence>MAITGLETLAPNPNNPEVASVNGKDITRAELAQAVDQQRRVLIQQMGGQFDPSMLDDQLLQSSVLEALIDRQLLLQNAEDQDMDISQSQIDKLIVSMPQFQQNGRFDADRFQMMVRSYGMSPLQFRDAIREETLLLQLRSGVANTEFVTVEELKRLQSLEGQTRDLAWVVLPADEVRKAIAPSDDEIKAYYDANSKQFMTPEQVVVDYVVLNKSDIAKSIDVTAEDIEAEYQYRVEQLKQQSGNNAHVSVILIQTGEDRSFEEAK</sequence>
<feature type="non-terminal residue" evidence="5">
    <location>
        <position position="265"/>
    </location>
</feature>
<dbReference type="Pfam" id="PF13624">
    <property type="entry name" value="SurA_N_3"/>
    <property type="match status" value="1"/>
</dbReference>
<dbReference type="PANTHER" id="PTHR47529">
    <property type="entry name" value="PEPTIDYL-PROLYL CIS-TRANS ISOMERASE D"/>
    <property type="match status" value="1"/>
</dbReference>
<evidence type="ECO:0000313" key="6">
    <source>
        <dbReference type="EnsemblMetazoa" id="CapteP189602"/>
    </source>
</evidence>
<evidence type="ECO:0008006" key="8">
    <source>
        <dbReference type="Google" id="ProtNLM"/>
    </source>
</evidence>
<proteinExistence type="predicted"/>
<keyword evidence="3" id="KW-0472">Membrane</keyword>
<evidence type="ECO:0000256" key="3">
    <source>
        <dbReference type="ARBA" id="ARBA00023136"/>
    </source>
</evidence>
<reference evidence="5 7" key="2">
    <citation type="journal article" date="2013" name="Nature">
        <title>Insights into bilaterian evolution from three spiralian genomes.</title>
        <authorList>
            <person name="Simakov O."/>
            <person name="Marletaz F."/>
            <person name="Cho S.J."/>
            <person name="Edsinger-Gonzales E."/>
            <person name="Havlak P."/>
            <person name="Hellsten U."/>
            <person name="Kuo D.H."/>
            <person name="Larsson T."/>
            <person name="Lv J."/>
            <person name="Arendt D."/>
            <person name="Savage R."/>
            <person name="Osoegawa K."/>
            <person name="de Jong P."/>
            <person name="Grimwood J."/>
            <person name="Chapman J.A."/>
            <person name="Shapiro H."/>
            <person name="Aerts A."/>
            <person name="Otillar R.P."/>
            <person name="Terry A.Y."/>
            <person name="Boore J.L."/>
            <person name="Grigoriev I.V."/>
            <person name="Lindberg D.R."/>
            <person name="Seaver E.C."/>
            <person name="Weisblat D.A."/>
            <person name="Putnam N.H."/>
            <person name="Rokhsar D.S."/>
        </authorList>
    </citation>
    <scope>NUCLEOTIDE SEQUENCE</scope>
    <source>
        <strain evidence="5 7">I ESC-2004</strain>
    </source>
</reference>
<dbReference type="Proteomes" id="UP000014760">
    <property type="component" value="Unassembled WGS sequence"/>
</dbReference>
<evidence type="ECO:0000256" key="4">
    <source>
        <dbReference type="ARBA" id="ARBA00023186"/>
    </source>
</evidence>
<name>R7TYS7_CAPTE</name>
<evidence type="ECO:0000256" key="2">
    <source>
        <dbReference type="ARBA" id="ARBA00022475"/>
    </source>
</evidence>
<dbReference type="InterPro" id="IPR027304">
    <property type="entry name" value="Trigger_fact/SurA_dom_sf"/>
</dbReference>
<keyword evidence="4" id="KW-0143">Chaperone</keyword>